<dbReference type="Proteomes" id="UP000321362">
    <property type="component" value="Chromosome"/>
</dbReference>
<dbReference type="InterPro" id="IPR011662">
    <property type="entry name" value="Secretin/TonB_short_N"/>
</dbReference>
<keyword evidence="4 8" id="KW-0812">Transmembrane</keyword>
<dbReference type="InterPro" id="IPR036942">
    <property type="entry name" value="Beta-barrel_TonB_sf"/>
</dbReference>
<dbReference type="InterPro" id="IPR008969">
    <property type="entry name" value="CarboxyPept-like_regulatory"/>
</dbReference>
<evidence type="ECO:0000256" key="3">
    <source>
        <dbReference type="ARBA" id="ARBA00022452"/>
    </source>
</evidence>
<evidence type="ECO:0000256" key="5">
    <source>
        <dbReference type="ARBA" id="ARBA00022729"/>
    </source>
</evidence>
<dbReference type="GO" id="GO:0044718">
    <property type="term" value="P:siderophore transmembrane transport"/>
    <property type="evidence" value="ECO:0007669"/>
    <property type="project" value="TreeGrafter"/>
</dbReference>
<keyword evidence="5" id="KW-0732">Signal</keyword>
<accession>A0A5B8W4B7</accession>
<keyword evidence="3 8" id="KW-1134">Transmembrane beta strand</keyword>
<keyword evidence="6 8" id="KW-0472">Membrane</keyword>
<evidence type="ECO:0000256" key="8">
    <source>
        <dbReference type="PROSITE-ProRule" id="PRU01360"/>
    </source>
</evidence>
<proteinExistence type="inferred from homology"/>
<dbReference type="PROSITE" id="PS52016">
    <property type="entry name" value="TONB_DEPENDENT_REC_3"/>
    <property type="match status" value="1"/>
</dbReference>
<dbReference type="SUPFAM" id="SSF56935">
    <property type="entry name" value="Porins"/>
    <property type="match status" value="1"/>
</dbReference>
<protein>
    <submittedName>
        <fullName evidence="10">SusC/RagA family TonB-linked outer membrane protein</fullName>
    </submittedName>
</protein>
<dbReference type="InterPro" id="IPR037066">
    <property type="entry name" value="Plug_dom_sf"/>
</dbReference>
<evidence type="ECO:0000313" key="11">
    <source>
        <dbReference type="Proteomes" id="UP000321362"/>
    </source>
</evidence>
<dbReference type="InterPro" id="IPR012910">
    <property type="entry name" value="Plug_dom"/>
</dbReference>
<dbReference type="InterPro" id="IPR039426">
    <property type="entry name" value="TonB-dep_rcpt-like"/>
</dbReference>
<dbReference type="Gene3D" id="2.170.130.10">
    <property type="entry name" value="TonB-dependent receptor, plug domain"/>
    <property type="match status" value="1"/>
</dbReference>
<feature type="domain" description="Secretin/TonB short N-terminal" evidence="9">
    <location>
        <begin position="64"/>
        <end position="115"/>
    </location>
</feature>
<dbReference type="SUPFAM" id="SSF49464">
    <property type="entry name" value="Carboxypeptidase regulatory domain-like"/>
    <property type="match status" value="1"/>
</dbReference>
<evidence type="ECO:0000256" key="7">
    <source>
        <dbReference type="ARBA" id="ARBA00023237"/>
    </source>
</evidence>
<sequence length="1184" mass="130415">MRLNPDGKQLPVTRAADWRRIITFLLTFAFLQVAASSRGQHINLSLKGVPLSKVFDEISRQSGVSIIYNEDLLKSVGMVSIIAKDLSIEDAISLAVKGKGLKYQVEGKVIYIQKIDVKETSSQSPSNQDQSNDKVTVRGTVKNEKGELIVGATVQVKNSQRVVVTDEKGNFEITDIDDNAILVISNVGMASQEIKIKGITTFNIIMHNKVSTLNEVVVTAFGVERSSKEIGYSTATVKGEDLTKGNTGNLLSGLSGRVSGLNIATQSADMTPQMQVLLRGIRSFSTTSNNQPLFILNGSPLSFGSDQNSANLILDFINNINPNDIDKVTVLKGANATALYGPEGVNGVIIITTKKGQKGKPIINFRSAVTFQRIDYRANKYEQHDYGSGTGQVDQNGNGVFSGTANNGWGPRYNGSLVKIGRPDENGQFQEVTYNHKNDYRQFFNVASTVQNNLSISQGDENSNFYLGMAYNTQRGVLPGDKRNTINAFLAAGRKLGIFEAQYQVNFARELSDLGPENFGPSGPTYIPFSKYKNYTNYEWADNNHYWSDADYQSPYQAIAGDRSHKTQNSAVISLSLTAKPLPWLTIRDNPGIVLANIYSKRTTAPVNFSDWAKQNGGFFRNFDLLARLDEDNLTNSSVNNQLLITTLNKSGDFDFRNLIGNTIDENRYKDVSGQSSGLSIPVYNLAFSAQYPNATERYVLSRRYSFFASSSIGYKQRAFLELTARNDWDSKRAAAGRGKDLYIGGNVSVLMKESVKALQRLSWLSFLQLRGAVTTTANMNIQPFQSERTLETAAYYNYPYTTPSGGGLVGFNYIPGNPNPNLKPEKILSLEGGFAARLFKDFLSINFAWYWQHNNGVITESGTSWLSGSPTIDNLGVLNNTGYEVDLNLNSILKHPNGFDINAGFHIAMNSNKVIKLAPDYNGVYVVSRPGGRDGLMGVVAREGHQAFEYWLYDYKRDAQGRVIIDSSTGYPISDLQTPVYKGTTTPKYVGGLTLNFTYKKFALSTLSEYNIGGQHYFSRAENMTRAGLHVLTEYNGRQSFVFPNSVYLDANGKSIPNTSIKTLDANSFLYNTVANASANFLTNSSFFKVKEVVLNYEQIVKSKTIKKLNIGIYGRNLFNFYAKNNIYGDPQLIKGPGRFDSDPVASNSVYGNNSQGIAPNAGSSNSTPSGVLEYGVILSTNF</sequence>
<dbReference type="NCBIfam" id="TIGR04056">
    <property type="entry name" value="OMP_RagA_SusC"/>
    <property type="match status" value="1"/>
</dbReference>
<keyword evidence="11" id="KW-1185">Reference proteome</keyword>
<dbReference type="InterPro" id="IPR023996">
    <property type="entry name" value="TonB-dep_OMP_SusC/RagA"/>
</dbReference>
<dbReference type="GO" id="GO:0015344">
    <property type="term" value="F:siderophore uptake transmembrane transporter activity"/>
    <property type="evidence" value="ECO:0007669"/>
    <property type="project" value="TreeGrafter"/>
</dbReference>
<comment type="subcellular location">
    <subcellularLocation>
        <location evidence="1 8">Cell outer membrane</location>
        <topology evidence="1 8">Multi-pass membrane protein</topology>
    </subcellularLocation>
</comment>
<evidence type="ECO:0000256" key="2">
    <source>
        <dbReference type="ARBA" id="ARBA00022448"/>
    </source>
</evidence>
<dbReference type="RefSeq" id="WP_147058002.1">
    <property type="nucleotide sequence ID" value="NZ_CP042437.1"/>
</dbReference>
<dbReference type="AlphaFoldDB" id="A0A5B8W4B7"/>
<dbReference type="SMART" id="SM00965">
    <property type="entry name" value="STN"/>
    <property type="match status" value="1"/>
</dbReference>
<gene>
    <name evidence="10" type="ORF">FSB76_24265</name>
</gene>
<dbReference type="PANTHER" id="PTHR30069:SF29">
    <property type="entry name" value="HEMOGLOBIN AND HEMOGLOBIN-HAPTOGLOBIN-BINDING PROTEIN 1-RELATED"/>
    <property type="match status" value="1"/>
</dbReference>
<dbReference type="Gene3D" id="3.55.50.30">
    <property type="match status" value="1"/>
</dbReference>
<dbReference type="Gene3D" id="2.40.170.20">
    <property type="entry name" value="TonB-dependent receptor, beta-barrel domain"/>
    <property type="match status" value="1"/>
</dbReference>
<dbReference type="Pfam" id="PF13715">
    <property type="entry name" value="CarbopepD_reg_2"/>
    <property type="match status" value="1"/>
</dbReference>
<dbReference type="OrthoDB" id="9768177at2"/>
<comment type="similarity">
    <text evidence="8">Belongs to the TonB-dependent receptor family.</text>
</comment>
<dbReference type="InterPro" id="IPR023997">
    <property type="entry name" value="TonB-dep_OMP_SusC/RagA_CS"/>
</dbReference>
<name>A0A5B8W4B7_9SPHI</name>
<reference evidence="10 11" key="1">
    <citation type="journal article" date="2013" name="J. Microbiol.">
        <title>Mucilaginibacter ginsenosidivorax sp. nov., with ginsenoside converting activity isolated from sediment.</title>
        <authorList>
            <person name="Kim J.K."/>
            <person name="Choi T.E."/>
            <person name="Liu Q.M."/>
            <person name="Park H.Y."/>
            <person name="Yi T.H."/>
            <person name="Yoon M.H."/>
            <person name="Kim S.C."/>
            <person name="Im W.T."/>
        </authorList>
    </citation>
    <scope>NUCLEOTIDE SEQUENCE [LARGE SCALE GENOMIC DNA]</scope>
    <source>
        <strain evidence="10 11">KHI28</strain>
    </source>
</reference>
<dbReference type="PANTHER" id="PTHR30069">
    <property type="entry name" value="TONB-DEPENDENT OUTER MEMBRANE RECEPTOR"/>
    <property type="match status" value="1"/>
</dbReference>
<organism evidence="10 11">
    <name type="scientific">Mucilaginibacter ginsenosidivorax</name>
    <dbReference type="NCBI Taxonomy" id="862126"/>
    <lineage>
        <taxon>Bacteria</taxon>
        <taxon>Pseudomonadati</taxon>
        <taxon>Bacteroidota</taxon>
        <taxon>Sphingobacteriia</taxon>
        <taxon>Sphingobacteriales</taxon>
        <taxon>Sphingobacteriaceae</taxon>
        <taxon>Mucilaginibacter</taxon>
    </lineage>
</organism>
<evidence type="ECO:0000256" key="6">
    <source>
        <dbReference type="ARBA" id="ARBA00023136"/>
    </source>
</evidence>
<dbReference type="NCBIfam" id="TIGR04057">
    <property type="entry name" value="SusC_RagA_signa"/>
    <property type="match status" value="1"/>
</dbReference>
<dbReference type="KEGG" id="mgk:FSB76_24265"/>
<dbReference type="Gene3D" id="2.60.40.1120">
    <property type="entry name" value="Carboxypeptidase-like, regulatory domain"/>
    <property type="match status" value="1"/>
</dbReference>
<keyword evidence="2 8" id="KW-0813">Transport</keyword>
<evidence type="ECO:0000259" key="9">
    <source>
        <dbReference type="SMART" id="SM00965"/>
    </source>
</evidence>
<keyword evidence="7 8" id="KW-0998">Cell outer membrane</keyword>
<evidence type="ECO:0000313" key="10">
    <source>
        <dbReference type="EMBL" id="QEC78910.1"/>
    </source>
</evidence>
<dbReference type="Pfam" id="PF07715">
    <property type="entry name" value="Plug"/>
    <property type="match status" value="1"/>
</dbReference>
<evidence type="ECO:0000256" key="1">
    <source>
        <dbReference type="ARBA" id="ARBA00004571"/>
    </source>
</evidence>
<dbReference type="EMBL" id="CP042437">
    <property type="protein sequence ID" value="QEC78910.1"/>
    <property type="molecule type" value="Genomic_DNA"/>
</dbReference>
<evidence type="ECO:0000256" key="4">
    <source>
        <dbReference type="ARBA" id="ARBA00022692"/>
    </source>
</evidence>
<dbReference type="GO" id="GO:0009279">
    <property type="term" value="C:cell outer membrane"/>
    <property type="evidence" value="ECO:0007669"/>
    <property type="project" value="UniProtKB-SubCell"/>
</dbReference>